<dbReference type="RefSeq" id="WP_089408907.1">
    <property type="nucleotide sequence ID" value="NZ_FZOU01000004.1"/>
</dbReference>
<sequence>MPVIVAANPKGGAGKSTTTLVLAQTLSKLGASVTVIDADPNRPIVEWRAGASASKIRVIGDATESTIVRTIREESTRNQFVFVDLEGTANRLVSRAITQADLVLVPLQASGVDARQASRAIALIHEEEETLAGRQIPYRIVMTRTSPIITTRIEREIIDSLKSAKLPVMRNRLHERQAYKAIFVRRLALHELDPLQVNGLTEALENAQNFADELVDILTQNAEPRGSEKKKEAAHA</sequence>
<dbReference type="Pfam" id="PF07015">
    <property type="entry name" value="VirC1"/>
    <property type="match status" value="1"/>
</dbReference>
<name>A0A239K2P7_9BACT</name>
<protein>
    <submittedName>
        <fullName evidence="1">Chromosome partitioning protein</fullName>
    </submittedName>
</protein>
<proteinExistence type="predicted"/>
<dbReference type="Proteomes" id="UP000198356">
    <property type="component" value="Unassembled WGS sequence"/>
</dbReference>
<evidence type="ECO:0000313" key="2">
    <source>
        <dbReference type="Proteomes" id="UP000198356"/>
    </source>
</evidence>
<dbReference type="SUPFAM" id="SSF52540">
    <property type="entry name" value="P-loop containing nucleoside triphosphate hydrolases"/>
    <property type="match status" value="1"/>
</dbReference>
<dbReference type="InterPro" id="IPR050678">
    <property type="entry name" value="DNA_Partitioning_ATPase"/>
</dbReference>
<organism evidence="1 2">
    <name type="scientific">Granulicella rosea</name>
    <dbReference type="NCBI Taxonomy" id="474952"/>
    <lineage>
        <taxon>Bacteria</taxon>
        <taxon>Pseudomonadati</taxon>
        <taxon>Acidobacteriota</taxon>
        <taxon>Terriglobia</taxon>
        <taxon>Terriglobales</taxon>
        <taxon>Acidobacteriaceae</taxon>
        <taxon>Granulicella</taxon>
    </lineage>
</organism>
<dbReference type="AlphaFoldDB" id="A0A239K2P7"/>
<dbReference type="PANTHER" id="PTHR13696:SF96">
    <property type="entry name" value="COBQ_COBB_MIND_PARA NUCLEOTIDE BINDING DOMAIN-CONTAINING PROTEIN"/>
    <property type="match status" value="1"/>
</dbReference>
<reference evidence="1 2" key="1">
    <citation type="submission" date="2017-06" db="EMBL/GenBank/DDBJ databases">
        <authorList>
            <person name="Kim H.J."/>
            <person name="Triplett B.A."/>
        </authorList>
    </citation>
    <scope>NUCLEOTIDE SEQUENCE [LARGE SCALE GENOMIC DNA]</scope>
    <source>
        <strain evidence="1 2">DSM 18704</strain>
    </source>
</reference>
<dbReference type="PIRSF" id="PIRSF009320">
    <property type="entry name" value="Nuc_binding_HP_1000"/>
    <property type="match status" value="1"/>
</dbReference>
<accession>A0A239K2P7</accession>
<dbReference type="EMBL" id="FZOU01000004">
    <property type="protein sequence ID" value="SNT11883.1"/>
    <property type="molecule type" value="Genomic_DNA"/>
</dbReference>
<dbReference type="OrthoDB" id="113462at2"/>
<dbReference type="InterPro" id="IPR009744">
    <property type="entry name" value="VirC1"/>
</dbReference>
<keyword evidence="2" id="KW-1185">Reference proteome</keyword>
<dbReference type="PANTHER" id="PTHR13696">
    <property type="entry name" value="P-LOOP CONTAINING NUCLEOSIDE TRIPHOSPHATE HYDROLASE"/>
    <property type="match status" value="1"/>
</dbReference>
<dbReference type="Gene3D" id="3.40.50.300">
    <property type="entry name" value="P-loop containing nucleotide triphosphate hydrolases"/>
    <property type="match status" value="1"/>
</dbReference>
<dbReference type="CDD" id="cd02042">
    <property type="entry name" value="ParAB_family"/>
    <property type="match status" value="1"/>
</dbReference>
<evidence type="ECO:0000313" key="1">
    <source>
        <dbReference type="EMBL" id="SNT11883.1"/>
    </source>
</evidence>
<dbReference type="InterPro" id="IPR027417">
    <property type="entry name" value="P-loop_NTPase"/>
</dbReference>
<gene>
    <name evidence="1" type="ORF">SAMN05421770_104250</name>
</gene>